<evidence type="ECO:0008006" key="3">
    <source>
        <dbReference type="Google" id="ProtNLM"/>
    </source>
</evidence>
<dbReference type="RefSeq" id="WP_165381168.1">
    <property type="nucleotide sequence ID" value="NZ_JAPEQW010000008.1"/>
</dbReference>
<dbReference type="EMBL" id="JAPEQW010000008">
    <property type="protein sequence ID" value="MCW8039059.1"/>
    <property type="molecule type" value="Genomic_DNA"/>
</dbReference>
<name>A0ABT3NIG0_9GAMM</name>
<organism evidence="1 2">
    <name type="scientific">Acinetobacter entericus</name>
    <dbReference type="NCBI Taxonomy" id="2989714"/>
    <lineage>
        <taxon>Bacteria</taxon>
        <taxon>Pseudomonadati</taxon>
        <taxon>Pseudomonadota</taxon>
        <taxon>Gammaproteobacteria</taxon>
        <taxon>Moraxellales</taxon>
        <taxon>Moraxellaceae</taxon>
        <taxon>Acinetobacter</taxon>
    </lineage>
</organism>
<accession>A0ABT3NIG0</accession>
<protein>
    <recommendedName>
        <fullName evidence="3">HEPN domain-containing protein</fullName>
    </recommendedName>
</protein>
<gene>
    <name evidence="1" type="ORF">OKC24_07800</name>
</gene>
<evidence type="ECO:0000313" key="1">
    <source>
        <dbReference type="EMBL" id="MCW8039059.1"/>
    </source>
</evidence>
<evidence type="ECO:0000313" key="2">
    <source>
        <dbReference type="Proteomes" id="UP001209682"/>
    </source>
</evidence>
<sequence>MNSEKNAWDAYKRAEKAVLYCAECRLAARFKDGLMQAANAFQKVCLFINNNV</sequence>
<reference evidence="1 2" key="1">
    <citation type="submission" date="2022-11" db="EMBL/GenBank/DDBJ databases">
        <title>Acinetobacter entericus sp. nov., isolated from the gut of the plastic-eating larvae of the Coleoptera insect Zophobas atratus.</title>
        <authorList>
            <person name="Dong X."/>
            <person name="Yang Y."/>
        </authorList>
    </citation>
    <scope>NUCLEOTIDE SEQUENCE [LARGE SCALE GENOMIC DNA]</scope>
    <source>
        <strain evidence="1 2">BIT-DXN8</strain>
    </source>
</reference>
<comment type="caution">
    <text evidence="1">The sequence shown here is derived from an EMBL/GenBank/DDBJ whole genome shotgun (WGS) entry which is preliminary data.</text>
</comment>
<keyword evidence="2" id="KW-1185">Reference proteome</keyword>
<dbReference type="Proteomes" id="UP001209682">
    <property type="component" value="Unassembled WGS sequence"/>
</dbReference>
<proteinExistence type="predicted"/>